<evidence type="ECO:0000256" key="1">
    <source>
        <dbReference type="ARBA" id="ARBA00008785"/>
    </source>
</evidence>
<dbReference type="InterPro" id="IPR037062">
    <property type="entry name" value="Malic_N_dom_sf"/>
</dbReference>
<dbReference type="PRINTS" id="PR00072">
    <property type="entry name" value="MALOXRDTASE"/>
</dbReference>
<dbReference type="GO" id="GO:0046872">
    <property type="term" value="F:metal ion binding"/>
    <property type="evidence" value="ECO:0007669"/>
    <property type="project" value="UniProtKB-KW"/>
</dbReference>
<dbReference type="InterPro" id="IPR036291">
    <property type="entry name" value="NAD(P)-bd_dom_sf"/>
</dbReference>
<dbReference type="SMART" id="SM00919">
    <property type="entry name" value="Malic_M"/>
    <property type="match status" value="1"/>
</dbReference>
<name>A0A3D9T1F1_9ACTN</name>
<keyword evidence="2" id="KW-0560">Oxidoreductase</keyword>
<gene>
    <name evidence="9" type="ORF">DFJ69_4116</name>
</gene>
<feature type="active site" description="Proton acceptor" evidence="3">
    <location>
        <position position="169"/>
    </location>
</feature>
<sequence length="467" mass="49148">MASVPSVSYSITVRLEVPAGGRAVSQITHVVENAGGIVTALDVNTAAHETLRIDVTIATRDTEHAEAIVAVVEAIEGVRIHKVSDRTFLMHLGGKIEMRSKVPLRTRDELSMAYTPGVARVSLAIARNPEDARRLTVKRNSVAVVTDGSAVLGLGNIGPEAALPVMEGKAALFKRFADIDAWPICLDTQDTDEIVRTVQIIAPGFGGINLEDISAPRCFEVEARLRELLDIPVFHDDQHGTAICVLAALTNALRVVGKDLADVRIAMAGAGAAGTAILKLLLHAGARDVIVNDYHGAVHRGRDDLDDSLRWIADHTNADGYAGDLRGAVKDADVFIGVSAPGILTGDDVATMNEDAIVFALANPEPEVSPDAAREHAAVVATGRSDYPNQINNVLAFPGVFRGLLDAQADGVSQGMLLAAAQALAAVVTDDELGPNYIVPSVFHPDVTQAVAAAVREAAGGRPRTEG</sequence>
<dbReference type="Gene3D" id="3.40.50.720">
    <property type="entry name" value="NAD(P)-binding Rossmann-like Domain"/>
    <property type="match status" value="1"/>
</dbReference>
<dbReference type="EMBL" id="QTTT01000001">
    <property type="protein sequence ID" value="REE98624.1"/>
    <property type="molecule type" value="Genomic_DNA"/>
</dbReference>
<dbReference type="Gene3D" id="3.40.50.10380">
    <property type="entry name" value="Malic enzyme, N-terminal domain"/>
    <property type="match status" value="1"/>
</dbReference>
<dbReference type="SUPFAM" id="SSF53223">
    <property type="entry name" value="Aminoacid dehydrogenase-like, N-terminal domain"/>
    <property type="match status" value="1"/>
</dbReference>
<evidence type="ECO:0000259" key="8">
    <source>
        <dbReference type="SMART" id="SM01274"/>
    </source>
</evidence>
<evidence type="ECO:0000313" key="10">
    <source>
        <dbReference type="Proteomes" id="UP000256661"/>
    </source>
</evidence>
<feature type="binding site" evidence="5">
    <location>
        <position position="212"/>
    </location>
    <ligand>
        <name>a divalent metal cation</name>
        <dbReference type="ChEBI" id="CHEBI:60240"/>
    </ligand>
</feature>
<evidence type="ECO:0000256" key="2">
    <source>
        <dbReference type="ARBA" id="ARBA00023002"/>
    </source>
</evidence>
<dbReference type="SMART" id="SM01274">
    <property type="entry name" value="malic"/>
    <property type="match status" value="1"/>
</dbReference>
<comment type="caution">
    <text evidence="9">The sequence shown here is derived from an EMBL/GenBank/DDBJ whole genome shotgun (WGS) entry which is preliminary data.</text>
</comment>
<evidence type="ECO:0000256" key="3">
    <source>
        <dbReference type="PIRSR" id="PIRSR000106-1"/>
    </source>
</evidence>
<evidence type="ECO:0000313" key="9">
    <source>
        <dbReference type="EMBL" id="REE98624.1"/>
    </source>
</evidence>
<feature type="binding site" evidence="4">
    <location>
        <position position="392"/>
    </location>
    <ligand>
        <name>(S)-malate</name>
        <dbReference type="ChEBI" id="CHEBI:15589"/>
    </ligand>
</feature>
<dbReference type="Proteomes" id="UP000256661">
    <property type="component" value="Unassembled WGS sequence"/>
</dbReference>
<dbReference type="AlphaFoldDB" id="A0A3D9T1F1"/>
<keyword evidence="5 6" id="KW-0479">Metal-binding</keyword>
<dbReference type="GO" id="GO:0051287">
    <property type="term" value="F:NAD binding"/>
    <property type="evidence" value="ECO:0007669"/>
    <property type="project" value="InterPro"/>
</dbReference>
<dbReference type="InterPro" id="IPR012302">
    <property type="entry name" value="Malic_NAD-bd"/>
</dbReference>
<feature type="domain" description="Malic enzyme N-terminal" evidence="8">
    <location>
        <begin position="93"/>
        <end position="226"/>
    </location>
</feature>
<feature type="domain" description="Malic enzyme NAD-binding" evidence="7">
    <location>
        <begin position="238"/>
        <end position="460"/>
    </location>
</feature>
<evidence type="ECO:0000256" key="4">
    <source>
        <dbReference type="PIRSR" id="PIRSR000106-2"/>
    </source>
</evidence>
<dbReference type="OrthoDB" id="9805787at2"/>
<feature type="binding site" evidence="5">
    <location>
        <position position="211"/>
    </location>
    <ligand>
        <name>a divalent metal cation</name>
        <dbReference type="ChEBI" id="CHEBI:60240"/>
    </ligand>
</feature>
<reference evidence="9 10" key="1">
    <citation type="submission" date="2018-08" db="EMBL/GenBank/DDBJ databases">
        <title>Sequencing the genomes of 1000 actinobacteria strains.</title>
        <authorList>
            <person name="Klenk H.-P."/>
        </authorList>
    </citation>
    <scope>NUCLEOTIDE SEQUENCE [LARGE SCALE GENOMIC DNA]</scope>
    <source>
        <strain evidence="9 10">DSM 43927</strain>
    </source>
</reference>
<feature type="active site" description="Proton donor" evidence="3">
    <location>
        <position position="114"/>
    </location>
</feature>
<evidence type="ECO:0000259" key="7">
    <source>
        <dbReference type="SMART" id="SM00919"/>
    </source>
</evidence>
<protein>
    <submittedName>
        <fullName evidence="9">Malate dehydrogenase (Oxaloacetate-decarboxylating)</fullName>
    </submittedName>
</protein>
<dbReference type="InterPro" id="IPR001891">
    <property type="entry name" value="Malic_OxRdtase"/>
</dbReference>
<keyword evidence="10" id="KW-1185">Reference proteome</keyword>
<dbReference type="Pfam" id="PF00390">
    <property type="entry name" value="malic"/>
    <property type="match status" value="1"/>
</dbReference>
<dbReference type="GO" id="GO:0016616">
    <property type="term" value="F:oxidoreductase activity, acting on the CH-OH group of donors, NAD or NADP as acceptor"/>
    <property type="evidence" value="ECO:0007669"/>
    <property type="project" value="InterPro"/>
</dbReference>
<dbReference type="InterPro" id="IPR046346">
    <property type="entry name" value="Aminoacid_DH-like_N_sf"/>
</dbReference>
<comment type="cofactor">
    <cofactor evidence="5">
        <name>Mg(2+)</name>
        <dbReference type="ChEBI" id="CHEBI:18420"/>
    </cofactor>
    <cofactor evidence="5">
        <name>Mn(2+)</name>
        <dbReference type="ChEBI" id="CHEBI:29035"/>
    </cofactor>
    <text evidence="5">Divalent metal cations. Prefers magnesium or manganese.</text>
</comment>
<dbReference type="Pfam" id="PF03949">
    <property type="entry name" value="Malic_M"/>
    <property type="match status" value="1"/>
</dbReference>
<accession>A0A3D9T1F1</accession>
<dbReference type="InterPro" id="IPR051674">
    <property type="entry name" value="Malate_Decarboxylase"/>
</dbReference>
<evidence type="ECO:0000256" key="6">
    <source>
        <dbReference type="RuleBase" id="RU003427"/>
    </source>
</evidence>
<proteinExistence type="inferred from homology"/>
<evidence type="ECO:0000256" key="5">
    <source>
        <dbReference type="PIRSR" id="PIRSR000106-3"/>
    </source>
</evidence>
<dbReference type="PANTHER" id="PTHR43237:SF4">
    <property type="entry name" value="NADP-DEPENDENT MALIC ENZYME"/>
    <property type="match status" value="1"/>
</dbReference>
<dbReference type="SUPFAM" id="SSF51735">
    <property type="entry name" value="NAD(P)-binding Rossmann-fold domains"/>
    <property type="match status" value="1"/>
</dbReference>
<feature type="binding site" evidence="5">
    <location>
        <position position="237"/>
    </location>
    <ligand>
        <name>a divalent metal cation</name>
        <dbReference type="ChEBI" id="CHEBI:60240"/>
    </ligand>
</feature>
<comment type="similarity">
    <text evidence="1 6">Belongs to the malic enzymes family.</text>
</comment>
<dbReference type="InterPro" id="IPR012301">
    <property type="entry name" value="Malic_N_dom"/>
</dbReference>
<dbReference type="PANTHER" id="PTHR43237">
    <property type="entry name" value="NADP-DEPENDENT MALIC ENZYME"/>
    <property type="match status" value="1"/>
</dbReference>
<dbReference type="PIRSF" id="PIRSF000106">
    <property type="entry name" value="ME"/>
    <property type="match status" value="1"/>
</dbReference>
<dbReference type="RefSeq" id="WP_116024055.1">
    <property type="nucleotide sequence ID" value="NZ_QTTT01000001.1"/>
</dbReference>
<organism evidence="9 10">
    <name type="scientific">Thermomonospora umbrina</name>
    <dbReference type="NCBI Taxonomy" id="111806"/>
    <lineage>
        <taxon>Bacteria</taxon>
        <taxon>Bacillati</taxon>
        <taxon>Actinomycetota</taxon>
        <taxon>Actinomycetes</taxon>
        <taxon>Streptosporangiales</taxon>
        <taxon>Thermomonosporaceae</taxon>
        <taxon>Thermomonospora</taxon>
    </lineage>
</organism>
<feature type="binding site" evidence="4">
    <location>
        <position position="363"/>
    </location>
    <ligand>
        <name>(S)-malate</name>
        <dbReference type="ChEBI" id="CHEBI:15589"/>
    </ligand>
</feature>
<dbReference type="GO" id="GO:0004470">
    <property type="term" value="F:malic enzyme activity"/>
    <property type="evidence" value="ECO:0007669"/>
    <property type="project" value="InterPro"/>
</dbReference>